<evidence type="ECO:0000313" key="4">
    <source>
        <dbReference type="Proteomes" id="UP000499080"/>
    </source>
</evidence>
<feature type="compositionally biased region" description="Basic and acidic residues" evidence="1">
    <location>
        <begin position="14"/>
        <end position="23"/>
    </location>
</feature>
<organism evidence="3 4">
    <name type="scientific">Araneus ventricosus</name>
    <name type="common">Orbweaver spider</name>
    <name type="synonym">Epeira ventricosa</name>
    <dbReference type="NCBI Taxonomy" id="182803"/>
    <lineage>
        <taxon>Eukaryota</taxon>
        <taxon>Metazoa</taxon>
        <taxon>Ecdysozoa</taxon>
        <taxon>Arthropoda</taxon>
        <taxon>Chelicerata</taxon>
        <taxon>Arachnida</taxon>
        <taxon>Araneae</taxon>
        <taxon>Araneomorphae</taxon>
        <taxon>Entelegynae</taxon>
        <taxon>Araneoidea</taxon>
        <taxon>Araneidae</taxon>
        <taxon>Araneus</taxon>
    </lineage>
</organism>
<comment type="caution">
    <text evidence="3">The sequence shown here is derived from an EMBL/GenBank/DDBJ whole genome shotgun (WGS) entry which is preliminary data.</text>
</comment>
<sequence length="1019" mass="113361">MDEGNRPSPYSWADRMDSEKPLEYESEVTSTSTPVTNIKQKSYGRESRETPSSHLGKECNSSSFLWSNQDALNGESNPTNYSIATDNLGQNSYDAGASADGCPCLDEKCNSTPCVWAECDNSRDTFQNEYDLTASSMEIIDPSEKPRNNDAYNENTPCLENKDNFSTRVSAASEDKELCESDAITSSVAGINSRENSEDGYAYGGVSPNMEKECCPSPGASESRKDCDIKYKKESDALRSLIASMSRKQKYRGNVAHGKTNPYRGEKGSPTAWAGHKDSKYDYPHEYDVTASSTATMNNWQMSYGRNVYSDTNLYMEREGYFSPCTWADASTGAKWKYAPDASTSTTAIINDRNAYDDTNLYNYNEYYSFPYTWVGSTNYGNSCLYKYEAIEPLNTSSDHRHSSYGNLETRKNAFGDLSFYMGGYLCYSPFVSENSMDSRNAWEYEPIASTSSISTINDRQNSYERNAYGDINVSMEREFNFSPGACASRKDSDQANQNQSDMSTSSTATINRKQNSNDRDAYGNAGLHMGGEYYSAPNSLERTDVSGDKLQCKTDSRQKNSASNNMTVSMDAIKSKQNRYEKDASEDSCSHKNLKFITSEDPSLEPEKENSLKEHLNIVQSSSAVEPPEVNLLIEKIQNAKLRFEELIDEDESLSSFQNQKINYKKSEKILSDASTQTANDPESLRGTPLTYISEKVPVLHDSNTAAASTDLPVLSNTAAASTPPYALLDKTIASSLSPAHFDTAAVSGTAAASTPLSERSSTTLSSIPQPALSNTATISNFSRTFSNTKAAISSLPARSSVRCKSAGRAIAHKPLSGRRSSTTARTPLPIGNATTEIENPHANVQNTVPNLFLNVNKNYCLTLQKIIRRFPATRNFLYKGYITIQPVSSDERNEIIKFLDEQKEGYFLTEPPNELPIFRAVIKGIAPHTPTEVVKQDLTEKSFKILRVWQMTHRWTKEPFPLYVIDVRKTANASEIFNLKECLHYKIRVEPYKSKLNSLQCFLCCGYGHSPQDCDEI</sequence>
<dbReference type="AlphaFoldDB" id="A0A4Y2CT84"/>
<feature type="domain" description="Pre-C2HC" evidence="2">
    <location>
        <begin position="933"/>
        <end position="1002"/>
    </location>
</feature>
<reference evidence="3 4" key="1">
    <citation type="journal article" date="2019" name="Sci. Rep.">
        <title>Orb-weaving spider Araneus ventricosus genome elucidates the spidroin gene catalogue.</title>
        <authorList>
            <person name="Kono N."/>
            <person name="Nakamura H."/>
            <person name="Ohtoshi R."/>
            <person name="Moran D.A.P."/>
            <person name="Shinohara A."/>
            <person name="Yoshida Y."/>
            <person name="Fujiwara M."/>
            <person name="Mori M."/>
            <person name="Tomita M."/>
            <person name="Arakawa K."/>
        </authorList>
    </citation>
    <scope>NUCLEOTIDE SEQUENCE [LARGE SCALE GENOMIC DNA]</scope>
</reference>
<evidence type="ECO:0000259" key="2">
    <source>
        <dbReference type="SMART" id="SM00596"/>
    </source>
</evidence>
<feature type="region of interest" description="Disordered" evidence="1">
    <location>
        <begin position="1"/>
        <end position="59"/>
    </location>
</feature>
<dbReference type="Pfam" id="PF07530">
    <property type="entry name" value="PRE_C2HC"/>
    <property type="match status" value="1"/>
</dbReference>
<name>A0A4Y2CT84_ARAVE</name>
<protein>
    <recommendedName>
        <fullName evidence="2">Pre-C2HC domain-containing protein</fullName>
    </recommendedName>
</protein>
<keyword evidence="4" id="KW-1185">Reference proteome</keyword>
<feature type="compositionally biased region" description="Polar residues" evidence="1">
    <location>
        <begin position="495"/>
        <end position="515"/>
    </location>
</feature>
<proteinExistence type="predicted"/>
<feature type="compositionally biased region" description="Polar residues" evidence="1">
    <location>
        <begin position="560"/>
        <end position="569"/>
    </location>
</feature>
<feature type="compositionally biased region" description="Basic and acidic residues" evidence="1">
    <location>
        <begin position="542"/>
        <end position="559"/>
    </location>
</feature>
<dbReference type="Proteomes" id="UP000499080">
    <property type="component" value="Unassembled WGS sequence"/>
</dbReference>
<accession>A0A4Y2CT84</accession>
<feature type="region of interest" description="Disordered" evidence="1">
    <location>
        <begin position="814"/>
        <end position="837"/>
    </location>
</feature>
<dbReference type="EMBL" id="BGPR01000235">
    <property type="protein sequence ID" value="GBM06898.1"/>
    <property type="molecule type" value="Genomic_DNA"/>
</dbReference>
<evidence type="ECO:0000256" key="1">
    <source>
        <dbReference type="SAM" id="MobiDB-lite"/>
    </source>
</evidence>
<evidence type="ECO:0000313" key="3">
    <source>
        <dbReference type="EMBL" id="GBM06898.1"/>
    </source>
</evidence>
<dbReference type="InterPro" id="IPR006579">
    <property type="entry name" value="Pre_C2HC_dom"/>
</dbReference>
<gene>
    <name evidence="3" type="ORF">AVEN_147838_1</name>
</gene>
<feature type="region of interest" description="Disordered" evidence="1">
    <location>
        <begin position="249"/>
        <end position="270"/>
    </location>
</feature>
<feature type="compositionally biased region" description="Basic and acidic residues" evidence="1">
    <location>
        <begin position="43"/>
        <end position="57"/>
    </location>
</feature>
<feature type="region of interest" description="Disordered" evidence="1">
    <location>
        <begin position="484"/>
        <end position="571"/>
    </location>
</feature>
<dbReference type="SMART" id="SM00596">
    <property type="entry name" value="PRE_C2HC"/>
    <property type="match status" value="1"/>
</dbReference>